<dbReference type="EMBL" id="CP066776">
    <property type="protein sequence ID" value="QQL44899.1"/>
    <property type="molecule type" value="Genomic_DNA"/>
</dbReference>
<dbReference type="KEGG" id="soa:G3M56_013645"/>
<organism evidence="1 2">
    <name type="scientific">Sulfuriroseicoccus oceanibius</name>
    <dbReference type="NCBI Taxonomy" id="2707525"/>
    <lineage>
        <taxon>Bacteria</taxon>
        <taxon>Pseudomonadati</taxon>
        <taxon>Verrucomicrobiota</taxon>
        <taxon>Verrucomicrobiia</taxon>
        <taxon>Verrucomicrobiales</taxon>
        <taxon>Verrucomicrobiaceae</taxon>
        <taxon>Sulfuriroseicoccus</taxon>
    </lineage>
</organism>
<protein>
    <recommendedName>
        <fullName evidence="3">Lipoprotein</fullName>
    </recommendedName>
</protein>
<sequence>MMKSLFVKFFAVALGGLCVLLTSCEQTKPRGPQPKSSSLGWNHIRPGEGAGIMGQQMGSR</sequence>
<dbReference type="RefSeq" id="WP_164364741.1">
    <property type="nucleotide sequence ID" value="NZ_CP066776.1"/>
</dbReference>
<gene>
    <name evidence="1" type="ORF">G3M56_013645</name>
</gene>
<name>A0A6B3L6U4_9BACT</name>
<proteinExistence type="predicted"/>
<accession>A0A6B3L6U4</accession>
<dbReference type="AlphaFoldDB" id="A0A6B3L6U4"/>
<reference evidence="1 2" key="1">
    <citation type="submission" date="2020-12" db="EMBL/GenBank/DDBJ databases">
        <title>Sulforoseuscoccus oceanibium gen. nov., sp. nov., a representative of the phylum Verrucomicrobia with special cytoplasmic membrane, and proposal of Sulforoseuscoccusaceae fam. nov.</title>
        <authorList>
            <person name="Xi F."/>
        </authorList>
    </citation>
    <scope>NUCLEOTIDE SEQUENCE [LARGE SCALE GENOMIC DNA]</scope>
    <source>
        <strain evidence="1 2">T37</strain>
    </source>
</reference>
<evidence type="ECO:0000313" key="2">
    <source>
        <dbReference type="Proteomes" id="UP000475117"/>
    </source>
</evidence>
<keyword evidence="2" id="KW-1185">Reference proteome</keyword>
<dbReference type="Proteomes" id="UP000475117">
    <property type="component" value="Chromosome"/>
</dbReference>
<dbReference type="PROSITE" id="PS51257">
    <property type="entry name" value="PROKAR_LIPOPROTEIN"/>
    <property type="match status" value="1"/>
</dbReference>
<evidence type="ECO:0000313" key="1">
    <source>
        <dbReference type="EMBL" id="QQL44899.1"/>
    </source>
</evidence>
<evidence type="ECO:0008006" key="3">
    <source>
        <dbReference type="Google" id="ProtNLM"/>
    </source>
</evidence>